<sequence length="121" mass="13906">MCVTRSFEEIYTLLWREALDKLSDLIPQRINGALWLLPQQGFEFRKGHLNGVHVGGIWRQIKALCARCFYGRLNILRFVCREIVHDNDIPLPQRGAKDLADVGKECLPIHGAIKDKGRRDP</sequence>
<reference evidence="1 2" key="1">
    <citation type="submission" date="2020-08" db="EMBL/GenBank/DDBJ databases">
        <title>Genomic Encyclopedia of Type Strains, Phase IV (KMG-IV): sequencing the most valuable type-strain genomes for metagenomic binning, comparative biology and taxonomic classification.</title>
        <authorList>
            <person name="Goeker M."/>
        </authorList>
    </citation>
    <scope>NUCLEOTIDE SEQUENCE [LARGE SCALE GENOMIC DNA]</scope>
    <source>
        <strain evidence="1 2">DSM 11590</strain>
    </source>
</reference>
<gene>
    <name evidence="1" type="ORF">FHS48_003993</name>
</gene>
<keyword evidence="2" id="KW-1185">Reference proteome</keyword>
<name>A0A7X0DP03_NOVIT</name>
<dbReference type="AlphaFoldDB" id="A0A7X0DP03"/>
<organism evidence="1 2">
    <name type="scientific">Novispirillum itersonii</name>
    <name type="common">Aquaspirillum itersonii</name>
    <dbReference type="NCBI Taxonomy" id="189"/>
    <lineage>
        <taxon>Bacteria</taxon>
        <taxon>Pseudomonadati</taxon>
        <taxon>Pseudomonadota</taxon>
        <taxon>Alphaproteobacteria</taxon>
        <taxon>Rhodospirillales</taxon>
        <taxon>Novispirillaceae</taxon>
        <taxon>Novispirillum</taxon>
    </lineage>
</organism>
<dbReference type="EMBL" id="JACIIX010000038">
    <property type="protein sequence ID" value="MBB6212535.1"/>
    <property type="molecule type" value="Genomic_DNA"/>
</dbReference>
<accession>A0A7X0DP03</accession>
<proteinExistence type="predicted"/>
<dbReference type="Proteomes" id="UP000544872">
    <property type="component" value="Unassembled WGS sequence"/>
</dbReference>
<protein>
    <submittedName>
        <fullName evidence="1">Uncharacterized protein</fullName>
    </submittedName>
</protein>
<evidence type="ECO:0000313" key="1">
    <source>
        <dbReference type="EMBL" id="MBB6212535.1"/>
    </source>
</evidence>
<evidence type="ECO:0000313" key="2">
    <source>
        <dbReference type="Proteomes" id="UP000544872"/>
    </source>
</evidence>
<comment type="caution">
    <text evidence="1">The sequence shown here is derived from an EMBL/GenBank/DDBJ whole genome shotgun (WGS) entry which is preliminary data.</text>
</comment>